<gene>
    <name evidence="4" type="ORF">Hs20B_16360</name>
</gene>
<dbReference type="SUPFAM" id="SSF52980">
    <property type="entry name" value="Restriction endonuclease-like"/>
    <property type="match status" value="1"/>
</dbReference>
<reference evidence="4 5" key="1">
    <citation type="submission" date="2020-02" db="EMBL/GenBank/DDBJ databases">
        <title>Draft genome sequence of Lactococcus sp. Hs20B0-1.</title>
        <authorList>
            <person name="Noda S."/>
            <person name="Yuki M."/>
            <person name="Ohkuma M."/>
        </authorList>
    </citation>
    <scope>NUCLEOTIDE SEQUENCE [LARGE SCALE GENOMIC DNA]</scope>
    <source>
        <strain evidence="4 5">Hs20B0-1</strain>
    </source>
</reference>
<protein>
    <submittedName>
        <fullName evidence="4">Uncharacterized protein</fullName>
    </submittedName>
</protein>
<keyword evidence="5" id="KW-1185">Reference proteome</keyword>
<dbReference type="EMBL" id="BLLH01000011">
    <property type="protein sequence ID" value="GFH41238.1"/>
    <property type="molecule type" value="Genomic_DNA"/>
</dbReference>
<dbReference type="GO" id="GO:0004519">
    <property type="term" value="F:endonuclease activity"/>
    <property type="evidence" value="ECO:0007669"/>
    <property type="project" value="UniProtKB-KW"/>
</dbReference>
<dbReference type="CDD" id="cd22355">
    <property type="entry name" value="Sau3AI_C"/>
    <property type="match status" value="1"/>
</dbReference>
<evidence type="ECO:0000313" key="4">
    <source>
        <dbReference type="EMBL" id="GFH41238.1"/>
    </source>
</evidence>
<dbReference type="Proteomes" id="UP000475928">
    <property type="component" value="Unassembled WGS sequence"/>
</dbReference>
<sequence>MQTTHPEDPTVGYPGISKLRDQMMIMDTAPKWPKKPRFRLKEPFLKEIVQAHFDKNPHAIDVNISSFSQFDALLNNFTLKYQGKPLNAICEDLGLNIKDNKGVVEKVMAKYFGSNEAKLKNVELFSKVGIIPKSITLSPNGKRTEDMKFDSVDFDEWTENETFEESAIFDYFSNHNFVFLIYEEAYKNAPLKKNKFIGFKRIMFDEDFVDRKIRDLWTTVRNLVVNNELKEEYIRLKKTGEIRYTPTTNVPMTRVNFPKSTENIAFLRGTGSDAAQKTEMVNGIRMYRQYFWLRGDFMVDLLDKIDYL</sequence>
<dbReference type="GO" id="GO:0003677">
    <property type="term" value="F:DNA binding"/>
    <property type="evidence" value="ECO:0007669"/>
    <property type="project" value="InterPro"/>
</dbReference>
<dbReference type="GO" id="GO:0016787">
    <property type="term" value="F:hydrolase activity"/>
    <property type="evidence" value="ECO:0007669"/>
    <property type="project" value="UniProtKB-KW"/>
</dbReference>
<evidence type="ECO:0000256" key="2">
    <source>
        <dbReference type="ARBA" id="ARBA00022759"/>
    </source>
</evidence>
<dbReference type="InterPro" id="IPR011335">
    <property type="entry name" value="Restrct_endonuc-II-like"/>
</dbReference>
<dbReference type="InterPro" id="IPR037057">
    <property type="entry name" value="DNA_rep_MutH/T2_RE_sf"/>
</dbReference>
<evidence type="ECO:0000256" key="1">
    <source>
        <dbReference type="ARBA" id="ARBA00022722"/>
    </source>
</evidence>
<organism evidence="4 5">
    <name type="scientific">Pseudolactococcus insecticola</name>
    <dbReference type="NCBI Taxonomy" id="2709158"/>
    <lineage>
        <taxon>Bacteria</taxon>
        <taxon>Bacillati</taxon>
        <taxon>Bacillota</taxon>
        <taxon>Bacilli</taxon>
        <taxon>Lactobacillales</taxon>
        <taxon>Streptococcaceae</taxon>
        <taxon>Pseudolactococcus</taxon>
    </lineage>
</organism>
<evidence type="ECO:0000313" key="5">
    <source>
        <dbReference type="Proteomes" id="UP000475928"/>
    </source>
</evidence>
<evidence type="ECO:0000256" key="3">
    <source>
        <dbReference type="ARBA" id="ARBA00022801"/>
    </source>
</evidence>
<keyword evidence="3" id="KW-0378">Hydrolase</keyword>
<dbReference type="RefSeq" id="WP_172357509.1">
    <property type="nucleotide sequence ID" value="NZ_BLLH01000011.1"/>
</dbReference>
<keyword evidence="2" id="KW-0255">Endonuclease</keyword>
<name>A0A6A0B9W6_9LACT</name>
<comment type="caution">
    <text evidence="4">The sequence shown here is derived from an EMBL/GenBank/DDBJ whole genome shotgun (WGS) entry which is preliminary data.</text>
</comment>
<keyword evidence="1" id="KW-0540">Nuclease</keyword>
<proteinExistence type="predicted"/>
<accession>A0A6A0B9W6</accession>
<dbReference type="AlphaFoldDB" id="A0A6A0B9W6"/>
<dbReference type="Gene3D" id="3.40.600.10">
    <property type="entry name" value="DNA mismatch repair MutH/Restriction endonuclease, type II"/>
    <property type="match status" value="1"/>
</dbReference>